<dbReference type="GO" id="GO:0005524">
    <property type="term" value="F:ATP binding"/>
    <property type="evidence" value="ECO:0007669"/>
    <property type="project" value="InterPro"/>
</dbReference>
<protein>
    <submittedName>
        <fullName evidence="2">DUF632 domain-containing protein</fullName>
    </submittedName>
</protein>
<name>A0A183CP95_GLOPA</name>
<dbReference type="Gene3D" id="1.20.58.760">
    <property type="entry name" value="Peptidase M41"/>
    <property type="match status" value="1"/>
</dbReference>
<reference evidence="1" key="2">
    <citation type="submission" date="2014-05" db="EMBL/GenBank/DDBJ databases">
        <title>The genome and life-stage specific transcriptomes of Globodera pallida elucidate key aspects of plant parasitism by a cyst nematode.</title>
        <authorList>
            <person name="Cotton J.A."/>
            <person name="Lilley C.J."/>
            <person name="Jones L.M."/>
            <person name="Kikuchi T."/>
            <person name="Reid A.J."/>
            <person name="Thorpe P."/>
            <person name="Tsai I.J."/>
            <person name="Beasley H."/>
            <person name="Blok V."/>
            <person name="Cock P.J.A."/>
            <person name="Van den Akker S.E."/>
            <person name="Holroyd N."/>
            <person name="Hunt M."/>
            <person name="Mantelin S."/>
            <person name="Naghra H."/>
            <person name="Pain A."/>
            <person name="Palomares-Rius J.E."/>
            <person name="Zarowiecki M."/>
            <person name="Berriman M."/>
            <person name="Jones J.T."/>
            <person name="Urwin P.E."/>
        </authorList>
    </citation>
    <scope>NUCLEOTIDE SEQUENCE [LARGE SCALE GENOMIC DNA]</scope>
    <source>
        <strain evidence="1">Lindley</strain>
    </source>
</reference>
<evidence type="ECO:0000313" key="1">
    <source>
        <dbReference type="Proteomes" id="UP000050741"/>
    </source>
</evidence>
<dbReference type="GO" id="GO:0006508">
    <property type="term" value="P:proteolysis"/>
    <property type="evidence" value="ECO:0007669"/>
    <property type="project" value="InterPro"/>
</dbReference>
<dbReference type="AlphaFoldDB" id="A0A183CP95"/>
<dbReference type="GO" id="GO:0004222">
    <property type="term" value="F:metalloendopeptidase activity"/>
    <property type="evidence" value="ECO:0007669"/>
    <property type="project" value="InterPro"/>
</dbReference>
<organism evidence="1 2">
    <name type="scientific">Globodera pallida</name>
    <name type="common">Potato cyst nematode worm</name>
    <name type="synonym">Heterodera pallida</name>
    <dbReference type="NCBI Taxonomy" id="36090"/>
    <lineage>
        <taxon>Eukaryota</taxon>
        <taxon>Metazoa</taxon>
        <taxon>Ecdysozoa</taxon>
        <taxon>Nematoda</taxon>
        <taxon>Chromadorea</taxon>
        <taxon>Rhabditida</taxon>
        <taxon>Tylenchina</taxon>
        <taxon>Tylenchomorpha</taxon>
        <taxon>Tylenchoidea</taxon>
        <taxon>Heteroderidae</taxon>
        <taxon>Heteroderinae</taxon>
        <taxon>Globodera</taxon>
    </lineage>
</organism>
<keyword evidence="1" id="KW-1185">Reference proteome</keyword>
<reference evidence="1" key="1">
    <citation type="submission" date="2013-12" db="EMBL/GenBank/DDBJ databases">
        <authorList>
            <person name="Aslett M."/>
        </authorList>
    </citation>
    <scope>NUCLEOTIDE SEQUENCE [LARGE SCALE GENOMIC DNA]</scope>
    <source>
        <strain evidence="1">Lindley</strain>
    </source>
</reference>
<dbReference type="WBParaSite" id="GPLIN_001470200">
    <property type="protein sequence ID" value="GPLIN_001470200"/>
    <property type="gene ID" value="GPLIN_001470200"/>
</dbReference>
<dbReference type="InterPro" id="IPR037219">
    <property type="entry name" value="Peptidase_M41-like"/>
</dbReference>
<proteinExistence type="predicted"/>
<dbReference type="Proteomes" id="UP000050741">
    <property type="component" value="Unassembled WGS sequence"/>
</dbReference>
<sequence length="119" mass="13256">MDKFRRGIAEAIRTEEQVPALSQSMRLRTGAFVAPSPHRGCTTIVPSPGEYDGVTRFWERRVVYTRPQLKAKLMMVLEGWAAEELYCGVSIGHVGGDVDDAEDIAEMVLFLNILTKMLG</sequence>
<dbReference type="SUPFAM" id="SSF140990">
    <property type="entry name" value="FtsH protease domain-like"/>
    <property type="match status" value="1"/>
</dbReference>
<reference evidence="2" key="3">
    <citation type="submission" date="2016-06" db="UniProtKB">
        <authorList>
            <consortium name="WormBaseParasite"/>
        </authorList>
    </citation>
    <scope>IDENTIFICATION</scope>
</reference>
<dbReference type="GO" id="GO:0004176">
    <property type="term" value="F:ATP-dependent peptidase activity"/>
    <property type="evidence" value="ECO:0007669"/>
    <property type="project" value="InterPro"/>
</dbReference>
<evidence type="ECO:0000313" key="2">
    <source>
        <dbReference type="WBParaSite" id="GPLIN_001470200"/>
    </source>
</evidence>
<accession>A0A183CP95</accession>